<dbReference type="Gene3D" id="3.40.50.150">
    <property type="entry name" value="Vaccinia Virus protein VP39"/>
    <property type="match status" value="1"/>
</dbReference>
<dbReference type="PANTHER" id="PTHR43861:SF1">
    <property type="entry name" value="TRANS-ACONITATE 2-METHYLTRANSFERASE"/>
    <property type="match status" value="1"/>
</dbReference>
<dbReference type="Pfam" id="PF08241">
    <property type="entry name" value="Methyltransf_11"/>
    <property type="match status" value="1"/>
</dbReference>
<sequence>MRDQVKNAFNQLANSYEHHVDQTSLYNSQYERPAMLQQIPIDLTNRKGLDAGCAAGWYTEQLLARGADVVAIDVSPKMIEATKRRIGTKAEAFCLDLAGMLPFQKNNFDFIVSSLTLHYIEDWEPVFQEWNRVLKPGGSLLFSVHHPFTDIKLSQTQLYFEQEHLQDRWKKEEIEVDVEFYRRPLSMILNDTLKYFTLEQVIEPLPTATFKQQAPEAYEKLMKQPNFLILQATNKKAQN</sequence>
<name>W4QN38_HALA3</name>
<gene>
    <name evidence="2" type="ORF">JCM9157_54</name>
</gene>
<dbReference type="STRING" id="1236973.JCM9157_54"/>
<dbReference type="Proteomes" id="UP000018896">
    <property type="component" value="Unassembled WGS sequence"/>
</dbReference>
<dbReference type="OrthoDB" id="9791837at2"/>
<protein>
    <submittedName>
        <fullName evidence="2">Methylase</fullName>
    </submittedName>
</protein>
<keyword evidence="2" id="KW-0808">Transferase</keyword>
<evidence type="ECO:0000313" key="2">
    <source>
        <dbReference type="EMBL" id="GAE33068.1"/>
    </source>
</evidence>
<organism evidence="2 3">
    <name type="scientific">Halalkalibacter akibai (strain ATCC 43226 / DSM 21942 / CIP 109018 / JCM 9157 / 1139)</name>
    <name type="common">Bacillus akibai</name>
    <dbReference type="NCBI Taxonomy" id="1236973"/>
    <lineage>
        <taxon>Bacteria</taxon>
        <taxon>Bacillati</taxon>
        <taxon>Bacillota</taxon>
        <taxon>Bacilli</taxon>
        <taxon>Bacillales</taxon>
        <taxon>Bacillaceae</taxon>
        <taxon>Halalkalibacter</taxon>
    </lineage>
</organism>
<dbReference type="eggNOG" id="COG2226">
    <property type="taxonomic scope" value="Bacteria"/>
</dbReference>
<dbReference type="AlphaFoldDB" id="W4QN38"/>
<dbReference type="SUPFAM" id="SSF53335">
    <property type="entry name" value="S-adenosyl-L-methionine-dependent methyltransferases"/>
    <property type="match status" value="1"/>
</dbReference>
<evidence type="ECO:0000313" key="3">
    <source>
        <dbReference type="Proteomes" id="UP000018896"/>
    </source>
</evidence>
<feature type="domain" description="Methyltransferase type 11" evidence="1">
    <location>
        <begin position="49"/>
        <end position="142"/>
    </location>
</feature>
<dbReference type="PANTHER" id="PTHR43861">
    <property type="entry name" value="TRANS-ACONITATE 2-METHYLTRANSFERASE-RELATED"/>
    <property type="match status" value="1"/>
</dbReference>
<comment type="caution">
    <text evidence="2">The sequence shown here is derived from an EMBL/GenBank/DDBJ whole genome shotgun (WGS) entry which is preliminary data.</text>
</comment>
<keyword evidence="2" id="KW-0489">Methyltransferase</keyword>
<dbReference type="GO" id="GO:0032259">
    <property type="term" value="P:methylation"/>
    <property type="evidence" value="ECO:0007669"/>
    <property type="project" value="UniProtKB-KW"/>
</dbReference>
<accession>W4QN38</accession>
<dbReference type="InterPro" id="IPR013216">
    <property type="entry name" value="Methyltransf_11"/>
</dbReference>
<reference evidence="2 3" key="1">
    <citation type="journal article" date="2014" name="Genome Announc.">
        <title>Draft Genome Sequences of Three Alkaliphilic Bacillus Strains, Bacillus wakoensis JCM 9140T, Bacillus akibai JCM 9157T, and Bacillus hemicellulosilyticus JCM 9152T.</title>
        <authorList>
            <person name="Yuki M."/>
            <person name="Oshima K."/>
            <person name="Suda W."/>
            <person name="Oshida Y."/>
            <person name="Kitamura K."/>
            <person name="Iida T."/>
            <person name="Hattori M."/>
            <person name="Ohkuma M."/>
        </authorList>
    </citation>
    <scope>NUCLEOTIDE SEQUENCE [LARGE SCALE GENOMIC DNA]</scope>
    <source>
        <strain evidence="2 3">JCM 9157</strain>
    </source>
</reference>
<dbReference type="EMBL" id="BAUV01000001">
    <property type="protein sequence ID" value="GAE33068.1"/>
    <property type="molecule type" value="Genomic_DNA"/>
</dbReference>
<dbReference type="CDD" id="cd02440">
    <property type="entry name" value="AdoMet_MTases"/>
    <property type="match status" value="1"/>
</dbReference>
<dbReference type="GO" id="GO:0008757">
    <property type="term" value="F:S-adenosylmethionine-dependent methyltransferase activity"/>
    <property type="evidence" value="ECO:0007669"/>
    <property type="project" value="InterPro"/>
</dbReference>
<dbReference type="RefSeq" id="WP_035660857.1">
    <property type="nucleotide sequence ID" value="NZ_BAUV01000001.1"/>
</dbReference>
<proteinExistence type="predicted"/>
<keyword evidence="3" id="KW-1185">Reference proteome</keyword>
<evidence type="ECO:0000259" key="1">
    <source>
        <dbReference type="Pfam" id="PF08241"/>
    </source>
</evidence>
<dbReference type="InterPro" id="IPR029063">
    <property type="entry name" value="SAM-dependent_MTases_sf"/>
</dbReference>